<accession>A0A3M9MC84</accession>
<sequence length="142" mass="14701">MSARISSACATAEFSSAIRSPKVPRRASGRCPGAAAAVRECEEETGLTPTLGAILGTHSNTYVSRDGIERHGIRILYAAGLPDDAPKPTSPDDDEIDAVGWFPVDALPPATTEWATLGAALGSRTTTGIIEAAHPPTDPVAH</sequence>
<dbReference type="GO" id="GO:0016787">
    <property type="term" value="F:hydrolase activity"/>
    <property type="evidence" value="ECO:0007669"/>
    <property type="project" value="UniProtKB-KW"/>
</dbReference>
<comment type="caution">
    <text evidence="2">The sequence shown here is derived from an EMBL/GenBank/DDBJ whole genome shotgun (WGS) entry which is preliminary data.</text>
</comment>
<dbReference type="EMBL" id="RJJQ01000005">
    <property type="protein sequence ID" value="RNI23179.1"/>
    <property type="molecule type" value="Genomic_DNA"/>
</dbReference>
<feature type="domain" description="Nudix hydrolase" evidence="1">
    <location>
        <begin position="35"/>
        <end position="111"/>
    </location>
</feature>
<dbReference type="Gene3D" id="3.90.79.10">
    <property type="entry name" value="Nucleoside Triphosphate Pyrophosphohydrolase"/>
    <property type="match status" value="1"/>
</dbReference>
<dbReference type="SUPFAM" id="SSF55811">
    <property type="entry name" value="Nudix"/>
    <property type="match status" value="1"/>
</dbReference>
<name>A0A3M9MC84_9MICO</name>
<organism evidence="2 3">
    <name type="scientific">Flexivirga caeni</name>
    <dbReference type="NCBI Taxonomy" id="2294115"/>
    <lineage>
        <taxon>Bacteria</taxon>
        <taxon>Bacillati</taxon>
        <taxon>Actinomycetota</taxon>
        <taxon>Actinomycetes</taxon>
        <taxon>Micrococcales</taxon>
        <taxon>Dermacoccaceae</taxon>
        <taxon>Flexivirga</taxon>
    </lineage>
</organism>
<dbReference type="AlphaFoldDB" id="A0A3M9MC84"/>
<evidence type="ECO:0000313" key="3">
    <source>
        <dbReference type="Proteomes" id="UP000271678"/>
    </source>
</evidence>
<dbReference type="InterPro" id="IPR000086">
    <property type="entry name" value="NUDIX_hydrolase_dom"/>
</dbReference>
<evidence type="ECO:0000259" key="1">
    <source>
        <dbReference type="Pfam" id="PF00293"/>
    </source>
</evidence>
<protein>
    <submittedName>
        <fullName evidence="2">NUDIX hydrolase</fullName>
    </submittedName>
</protein>
<dbReference type="Proteomes" id="UP000271678">
    <property type="component" value="Unassembled WGS sequence"/>
</dbReference>
<dbReference type="InterPro" id="IPR015797">
    <property type="entry name" value="NUDIX_hydrolase-like_dom_sf"/>
</dbReference>
<reference evidence="2 3" key="1">
    <citation type="submission" date="2018-11" db="EMBL/GenBank/DDBJ databases">
        <title>Draft genome of Simplicispira Flexivirga sp. BO-16.</title>
        <authorList>
            <person name="Im W.T."/>
        </authorList>
    </citation>
    <scope>NUCLEOTIDE SEQUENCE [LARGE SCALE GENOMIC DNA]</scope>
    <source>
        <strain evidence="2 3">BO-16</strain>
    </source>
</reference>
<keyword evidence="3" id="KW-1185">Reference proteome</keyword>
<proteinExistence type="predicted"/>
<keyword evidence="2" id="KW-0378">Hydrolase</keyword>
<evidence type="ECO:0000313" key="2">
    <source>
        <dbReference type="EMBL" id="RNI23179.1"/>
    </source>
</evidence>
<dbReference type="Pfam" id="PF00293">
    <property type="entry name" value="NUDIX"/>
    <property type="match status" value="1"/>
</dbReference>
<gene>
    <name evidence="2" type="ORF">EFY87_07010</name>
</gene>